<dbReference type="SMART" id="SM00831">
    <property type="entry name" value="Cation_ATPase_N"/>
    <property type="match status" value="1"/>
</dbReference>
<dbReference type="PATRIC" id="fig|1423773.3.peg.1132"/>
<dbReference type="Pfam" id="PF00122">
    <property type="entry name" value="E1-E2_ATPase"/>
    <property type="match status" value="1"/>
</dbReference>
<dbReference type="SUPFAM" id="SSF81653">
    <property type="entry name" value="Calcium ATPase, transduction domain A"/>
    <property type="match status" value="1"/>
</dbReference>
<feature type="domain" description="Cation-transporting P-type ATPase N-terminal" evidence="11">
    <location>
        <begin position="5"/>
        <end position="70"/>
    </location>
</feature>
<accession>A0A0R1JNK5</accession>
<dbReference type="STRING" id="1423773.FD30_GL001105"/>
<proteinExistence type="inferred from homology"/>
<evidence type="ECO:0000256" key="1">
    <source>
        <dbReference type="ARBA" id="ARBA00004141"/>
    </source>
</evidence>
<dbReference type="OrthoDB" id="9760364at2"/>
<evidence type="ECO:0000313" key="13">
    <source>
        <dbReference type="Proteomes" id="UP000051162"/>
    </source>
</evidence>
<dbReference type="PRINTS" id="PR00119">
    <property type="entry name" value="CATATPASE"/>
</dbReference>
<comment type="caution">
    <text evidence="12">The sequence shown here is derived from an EMBL/GenBank/DDBJ whole genome shotgun (WGS) entry which is preliminary data.</text>
</comment>
<dbReference type="SUPFAM" id="SSF56784">
    <property type="entry name" value="HAD-like"/>
    <property type="match status" value="1"/>
</dbReference>
<dbReference type="PANTHER" id="PTHR43294">
    <property type="entry name" value="SODIUM/POTASSIUM-TRANSPORTING ATPASE SUBUNIT ALPHA"/>
    <property type="match status" value="1"/>
</dbReference>
<dbReference type="GO" id="GO:0016887">
    <property type="term" value="F:ATP hydrolysis activity"/>
    <property type="evidence" value="ECO:0007669"/>
    <property type="project" value="InterPro"/>
</dbReference>
<dbReference type="InterPro" id="IPR050510">
    <property type="entry name" value="Cation_transp_ATPase_P-type"/>
</dbReference>
<evidence type="ECO:0000256" key="9">
    <source>
        <dbReference type="SAM" id="MobiDB-lite"/>
    </source>
</evidence>
<dbReference type="SUPFAM" id="SSF81665">
    <property type="entry name" value="Calcium ATPase, transmembrane domain M"/>
    <property type="match status" value="1"/>
</dbReference>
<dbReference type="Gene3D" id="3.40.50.1000">
    <property type="entry name" value="HAD superfamily/HAD-like"/>
    <property type="match status" value="1"/>
</dbReference>
<dbReference type="InterPro" id="IPR023214">
    <property type="entry name" value="HAD_sf"/>
</dbReference>
<keyword evidence="5" id="KW-0067">ATP-binding</keyword>
<keyword evidence="3 10" id="KW-0812">Transmembrane</keyword>
<feature type="region of interest" description="Disordered" evidence="9">
    <location>
        <begin position="1"/>
        <end position="24"/>
    </location>
</feature>
<dbReference type="InterPro" id="IPR023298">
    <property type="entry name" value="ATPase_P-typ_TM_dom_sf"/>
</dbReference>
<dbReference type="InterPro" id="IPR004014">
    <property type="entry name" value="ATPase_P-typ_cation-transptr_N"/>
</dbReference>
<feature type="compositionally biased region" description="Polar residues" evidence="9">
    <location>
        <begin position="9"/>
        <end position="24"/>
    </location>
</feature>
<dbReference type="SFLD" id="SFLDG00002">
    <property type="entry name" value="C1.7:_P-type_atpase_like"/>
    <property type="match status" value="1"/>
</dbReference>
<comment type="similarity">
    <text evidence="2">Belongs to the cation transport ATPase (P-type) (TC 3.A.3) family. Type IIA subfamily.</text>
</comment>
<dbReference type="EMBL" id="AZDT01000067">
    <property type="protein sequence ID" value="KRK72776.1"/>
    <property type="molecule type" value="Genomic_DNA"/>
</dbReference>
<organism evidence="12 13">
    <name type="scientific">Levilactobacillus namurensis DSM 19117</name>
    <dbReference type="NCBI Taxonomy" id="1423773"/>
    <lineage>
        <taxon>Bacteria</taxon>
        <taxon>Bacillati</taxon>
        <taxon>Bacillota</taxon>
        <taxon>Bacilli</taxon>
        <taxon>Lactobacillales</taxon>
        <taxon>Lactobacillaceae</taxon>
        <taxon>Levilactobacillus</taxon>
    </lineage>
</organism>
<dbReference type="GO" id="GO:0005886">
    <property type="term" value="C:plasma membrane"/>
    <property type="evidence" value="ECO:0007669"/>
    <property type="project" value="TreeGrafter"/>
</dbReference>
<evidence type="ECO:0000256" key="2">
    <source>
        <dbReference type="ARBA" id="ARBA00005675"/>
    </source>
</evidence>
<protein>
    <submittedName>
        <fullName evidence="12">Cation transport ATPase</fullName>
    </submittedName>
</protein>
<comment type="subcellular location">
    <subcellularLocation>
        <location evidence="1">Membrane</location>
        <topology evidence="1">Multi-pass membrane protein</topology>
    </subcellularLocation>
</comment>
<dbReference type="NCBIfam" id="TIGR01494">
    <property type="entry name" value="ATPase_P-type"/>
    <property type="match status" value="2"/>
</dbReference>
<dbReference type="GO" id="GO:1990573">
    <property type="term" value="P:potassium ion import across plasma membrane"/>
    <property type="evidence" value="ECO:0007669"/>
    <property type="project" value="TreeGrafter"/>
</dbReference>
<evidence type="ECO:0000256" key="8">
    <source>
        <dbReference type="ARBA" id="ARBA00023136"/>
    </source>
</evidence>
<dbReference type="GO" id="GO:1902600">
    <property type="term" value="P:proton transmembrane transport"/>
    <property type="evidence" value="ECO:0007669"/>
    <property type="project" value="TreeGrafter"/>
</dbReference>
<dbReference type="Gene3D" id="3.40.1110.10">
    <property type="entry name" value="Calcium-transporting ATPase, cytoplasmic domain N"/>
    <property type="match status" value="1"/>
</dbReference>
<dbReference type="Pfam" id="PF00689">
    <property type="entry name" value="Cation_ATPase_C"/>
    <property type="match status" value="1"/>
</dbReference>
<dbReference type="InterPro" id="IPR036412">
    <property type="entry name" value="HAD-like_sf"/>
</dbReference>
<evidence type="ECO:0000256" key="10">
    <source>
        <dbReference type="SAM" id="Phobius"/>
    </source>
</evidence>
<evidence type="ECO:0000256" key="3">
    <source>
        <dbReference type="ARBA" id="ARBA00022692"/>
    </source>
</evidence>
<sequence length="875" mass="93606">MTRKEMTHLTLTPPNGLTTDQAQNRLNQTGPNQLAAAKKPALWRQVARHLNDVSSLVLLFAVALASYMALALNGGWTKPIVIGAILVINVLIGLYQEASAEKALAALQSLSLPTTTVRRDNVAQTLAAVNVVPGDLILLKAGDQVPADGIVLESTNLTVDEAILTGESVPVSKNHVQTLTAVAPEQEVFSGTAVTAGTAIVQVVTTGMATELGQIAGLLNQTKKRATPLQGRLNRLSGWLTSFAILGGIAIFALSVWMQNQGLADSLMIGISLAVAAVPETLPIIVTISLAHGVKRMANRNAIMRRVNAVETIGGVDVIASDKTGTLTQNKMTITRYWTPNSPQSQVADHLTQAGKDLMRYLGLATNAEIQQVAGQEETHGDPTELAIVRWLAQHGQSRQQFEAAAPRLAEDPFDSTKKTMATIHRLTDGQQLIIVKGAFDRLPIRWTPTARQAAQQVHDEFGQQALRVLSVGYRVVPATVDLSDPNWDDLTQDLTFAGLVGIIDPPRPEVIPAIREAKQAGIKPVMITGDHMVTAAAIAQEIGILTPGQRVLSGDELRQMTDAELTQQIQDIAVYARVSPADKIRIVQAWQATGKTVAMTGDGVNDAPALKAADVGIAMGITGTEVSKGAADMILTDDNFATIMAAVREGRTVYQNILKAVEFLVGVNFAQIFLMVGAVVMGWGAPLLAEQLLLINVLADGIPGFYISREPGEQAAMEQPPVANSESLLARGMGGRLALRAATFTVLSLGIYAIGRFGLTNNQATMGMTMLFLVLAIGSMIDIYAIKDRQPLTMASLKRNPVLNGAMLIAIAVVLLVATVPVTQRLFGLITLPIEAWLIVLPAMFIPTLVLELAKRWTRRQAPARNLSLDEDPS</sequence>
<dbReference type="InterPro" id="IPR018303">
    <property type="entry name" value="ATPase_P-typ_P_site"/>
</dbReference>
<feature type="transmembrane region" description="Helical" evidence="10">
    <location>
        <begin position="803"/>
        <end position="821"/>
    </location>
</feature>
<keyword evidence="4" id="KW-0547">Nucleotide-binding</keyword>
<keyword evidence="6" id="KW-1278">Translocase</keyword>
<feature type="transmembrane region" description="Helical" evidence="10">
    <location>
        <begin position="768"/>
        <end position="787"/>
    </location>
</feature>
<dbReference type="GO" id="GO:0005391">
    <property type="term" value="F:P-type sodium:potassium-exchanging transporter activity"/>
    <property type="evidence" value="ECO:0007669"/>
    <property type="project" value="TreeGrafter"/>
</dbReference>
<feature type="transmembrane region" description="Helical" evidence="10">
    <location>
        <begin position="664"/>
        <end position="686"/>
    </location>
</feature>
<dbReference type="InterPro" id="IPR008250">
    <property type="entry name" value="ATPase_P-typ_transduc_dom_A_sf"/>
</dbReference>
<feature type="transmembrane region" description="Helical" evidence="10">
    <location>
        <begin position="827"/>
        <end position="852"/>
    </location>
</feature>
<feature type="transmembrane region" description="Helical" evidence="10">
    <location>
        <begin position="76"/>
        <end position="95"/>
    </location>
</feature>
<dbReference type="Gene3D" id="1.20.1110.10">
    <property type="entry name" value="Calcium-transporting ATPase, transmembrane domain"/>
    <property type="match status" value="1"/>
</dbReference>
<feature type="transmembrane region" description="Helical" evidence="10">
    <location>
        <begin position="53"/>
        <end position="70"/>
    </location>
</feature>
<keyword evidence="7 10" id="KW-1133">Transmembrane helix</keyword>
<dbReference type="InterPro" id="IPR001757">
    <property type="entry name" value="P_typ_ATPase"/>
</dbReference>
<dbReference type="AlphaFoldDB" id="A0A0R1JNK5"/>
<keyword evidence="13" id="KW-1185">Reference proteome</keyword>
<dbReference type="GO" id="GO:0036376">
    <property type="term" value="P:sodium ion export across plasma membrane"/>
    <property type="evidence" value="ECO:0007669"/>
    <property type="project" value="TreeGrafter"/>
</dbReference>
<dbReference type="GO" id="GO:0006883">
    <property type="term" value="P:intracellular sodium ion homeostasis"/>
    <property type="evidence" value="ECO:0007669"/>
    <property type="project" value="TreeGrafter"/>
</dbReference>
<dbReference type="PRINTS" id="PR00120">
    <property type="entry name" value="HATPASE"/>
</dbReference>
<evidence type="ECO:0000256" key="4">
    <source>
        <dbReference type="ARBA" id="ARBA00022741"/>
    </source>
</evidence>
<reference evidence="12 13" key="1">
    <citation type="journal article" date="2015" name="Genome Announc.">
        <title>Expanding the biotechnology potential of lactobacilli through comparative genomics of 213 strains and associated genera.</title>
        <authorList>
            <person name="Sun Z."/>
            <person name="Harris H.M."/>
            <person name="McCann A."/>
            <person name="Guo C."/>
            <person name="Argimon S."/>
            <person name="Zhang W."/>
            <person name="Yang X."/>
            <person name="Jeffery I.B."/>
            <person name="Cooney J.C."/>
            <person name="Kagawa T.F."/>
            <person name="Liu W."/>
            <person name="Song Y."/>
            <person name="Salvetti E."/>
            <person name="Wrobel A."/>
            <person name="Rasinkangas P."/>
            <person name="Parkhill J."/>
            <person name="Rea M.C."/>
            <person name="O'Sullivan O."/>
            <person name="Ritari J."/>
            <person name="Douillard F.P."/>
            <person name="Paul Ross R."/>
            <person name="Yang R."/>
            <person name="Briner A.E."/>
            <person name="Felis G.E."/>
            <person name="de Vos W.M."/>
            <person name="Barrangou R."/>
            <person name="Klaenhammer T.R."/>
            <person name="Caufield P.W."/>
            <person name="Cui Y."/>
            <person name="Zhang H."/>
            <person name="O'Toole P.W."/>
        </authorList>
    </citation>
    <scope>NUCLEOTIDE SEQUENCE [LARGE SCALE GENOMIC DNA]</scope>
    <source>
        <strain evidence="12 13">DSM 19117</strain>
    </source>
</reference>
<dbReference type="Pfam" id="PF13246">
    <property type="entry name" value="Cation_ATPase"/>
    <property type="match status" value="1"/>
</dbReference>
<dbReference type="PANTHER" id="PTHR43294:SF20">
    <property type="entry name" value="P-TYPE ATPASE"/>
    <property type="match status" value="1"/>
</dbReference>
<feature type="transmembrane region" description="Helical" evidence="10">
    <location>
        <begin position="236"/>
        <end position="257"/>
    </location>
</feature>
<dbReference type="Gene3D" id="2.70.150.10">
    <property type="entry name" value="Calcium-transporting ATPase, cytoplasmic transduction domain A"/>
    <property type="match status" value="1"/>
</dbReference>
<keyword evidence="8 10" id="KW-0472">Membrane</keyword>
<gene>
    <name evidence="12" type="ORF">FD30_GL001105</name>
</gene>
<evidence type="ECO:0000256" key="6">
    <source>
        <dbReference type="ARBA" id="ARBA00022967"/>
    </source>
</evidence>
<dbReference type="GO" id="GO:0030007">
    <property type="term" value="P:intracellular potassium ion homeostasis"/>
    <property type="evidence" value="ECO:0007669"/>
    <property type="project" value="TreeGrafter"/>
</dbReference>
<dbReference type="RefSeq" id="WP_056945048.1">
    <property type="nucleotide sequence ID" value="NZ_AZDT01000067.1"/>
</dbReference>
<dbReference type="InterPro" id="IPR023299">
    <property type="entry name" value="ATPase_P-typ_cyto_dom_N"/>
</dbReference>
<dbReference type="InterPro" id="IPR059000">
    <property type="entry name" value="ATPase_P-type_domA"/>
</dbReference>
<dbReference type="InterPro" id="IPR006068">
    <property type="entry name" value="ATPase_P-typ_cation-transptr_C"/>
</dbReference>
<dbReference type="Proteomes" id="UP000051162">
    <property type="component" value="Unassembled WGS sequence"/>
</dbReference>
<feature type="transmembrane region" description="Helical" evidence="10">
    <location>
        <begin position="269"/>
        <end position="291"/>
    </location>
</feature>
<dbReference type="GeneID" id="84782671"/>
<dbReference type="Pfam" id="PF00690">
    <property type="entry name" value="Cation_ATPase_N"/>
    <property type="match status" value="1"/>
</dbReference>
<dbReference type="InterPro" id="IPR044492">
    <property type="entry name" value="P_typ_ATPase_HD_dom"/>
</dbReference>
<dbReference type="SUPFAM" id="SSF81660">
    <property type="entry name" value="Metal cation-transporting ATPase, ATP-binding domain N"/>
    <property type="match status" value="1"/>
</dbReference>
<dbReference type="PROSITE" id="PS00154">
    <property type="entry name" value="ATPASE_E1_E2"/>
    <property type="match status" value="1"/>
</dbReference>
<evidence type="ECO:0000313" key="12">
    <source>
        <dbReference type="EMBL" id="KRK72776.1"/>
    </source>
</evidence>
<evidence type="ECO:0000259" key="11">
    <source>
        <dbReference type="SMART" id="SM00831"/>
    </source>
</evidence>
<feature type="transmembrane region" description="Helical" evidence="10">
    <location>
        <begin position="738"/>
        <end position="756"/>
    </location>
</feature>
<evidence type="ECO:0000256" key="7">
    <source>
        <dbReference type="ARBA" id="ARBA00022989"/>
    </source>
</evidence>
<dbReference type="GO" id="GO:0005524">
    <property type="term" value="F:ATP binding"/>
    <property type="evidence" value="ECO:0007669"/>
    <property type="project" value="UniProtKB-KW"/>
</dbReference>
<name>A0A0R1JNK5_9LACO</name>
<evidence type="ECO:0000256" key="5">
    <source>
        <dbReference type="ARBA" id="ARBA00022840"/>
    </source>
</evidence>
<dbReference type="SFLD" id="SFLDS00003">
    <property type="entry name" value="Haloacid_Dehalogenase"/>
    <property type="match status" value="1"/>
</dbReference>
<dbReference type="SFLD" id="SFLDF00027">
    <property type="entry name" value="p-type_atpase"/>
    <property type="match status" value="1"/>
</dbReference>
<dbReference type="FunFam" id="3.40.50.1000:FF:000028">
    <property type="entry name" value="Calcium-transporting P-type ATPase, putative"/>
    <property type="match status" value="1"/>
</dbReference>